<dbReference type="Proteomes" id="UP000828941">
    <property type="component" value="Chromosome 10"/>
</dbReference>
<evidence type="ECO:0000313" key="1">
    <source>
        <dbReference type="EMBL" id="KAI4317686.1"/>
    </source>
</evidence>
<evidence type="ECO:0000313" key="2">
    <source>
        <dbReference type="Proteomes" id="UP000828941"/>
    </source>
</evidence>
<reference evidence="1 2" key="1">
    <citation type="journal article" date="2022" name="DNA Res.">
        <title>Chromosomal-level genome assembly of the orchid tree Bauhinia variegata (Leguminosae; Cercidoideae) supports the allotetraploid origin hypothesis of Bauhinia.</title>
        <authorList>
            <person name="Zhong Y."/>
            <person name="Chen Y."/>
            <person name="Zheng D."/>
            <person name="Pang J."/>
            <person name="Liu Y."/>
            <person name="Luo S."/>
            <person name="Meng S."/>
            <person name="Qian L."/>
            <person name="Wei D."/>
            <person name="Dai S."/>
            <person name="Zhou R."/>
        </authorList>
    </citation>
    <scope>NUCLEOTIDE SEQUENCE [LARGE SCALE GENOMIC DNA]</scope>
    <source>
        <strain evidence="1">BV-YZ2020</strain>
    </source>
</reference>
<dbReference type="EMBL" id="CM039435">
    <property type="protein sequence ID" value="KAI4317686.1"/>
    <property type="molecule type" value="Genomic_DNA"/>
</dbReference>
<sequence>MGARSSTSKTDASTSTQKNNSRDVSGKTLSGVGNLIKLLPTGTVFMFQFLNPVVTNSGHCTTLNKYLSSILLVVCAFNCCFASFTDSYTGSDGNRHYGVVTIKGIWPSTVSDGVELSAYKLRLGDFVHAFFALMVFAVLGLLDTNTVQCLYPEFGLTQQVLLQVLPPVIGAVSGAVFMMFPNTRHGIGYPASDDSTSSSQKA</sequence>
<proteinExistence type="predicted"/>
<accession>A0ACB9M3K6</accession>
<organism evidence="1 2">
    <name type="scientific">Bauhinia variegata</name>
    <name type="common">Purple orchid tree</name>
    <name type="synonym">Phanera variegata</name>
    <dbReference type="NCBI Taxonomy" id="167791"/>
    <lineage>
        <taxon>Eukaryota</taxon>
        <taxon>Viridiplantae</taxon>
        <taxon>Streptophyta</taxon>
        <taxon>Embryophyta</taxon>
        <taxon>Tracheophyta</taxon>
        <taxon>Spermatophyta</taxon>
        <taxon>Magnoliopsida</taxon>
        <taxon>eudicotyledons</taxon>
        <taxon>Gunneridae</taxon>
        <taxon>Pentapetalae</taxon>
        <taxon>rosids</taxon>
        <taxon>fabids</taxon>
        <taxon>Fabales</taxon>
        <taxon>Fabaceae</taxon>
        <taxon>Cercidoideae</taxon>
        <taxon>Cercideae</taxon>
        <taxon>Bauhiniinae</taxon>
        <taxon>Bauhinia</taxon>
    </lineage>
</organism>
<name>A0ACB9M3K6_BAUVA</name>
<gene>
    <name evidence="1" type="ORF">L6164_025536</name>
</gene>
<protein>
    <submittedName>
        <fullName evidence="1">Uncharacterized protein</fullName>
    </submittedName>
</protein>
<comment type="caution">
    <text evidence="1">The sequence shown here is derived from an EMBL/GenBank/DDBJ whole genome shotgun (WGS) entry which is preliminary data.</text>
</comment>
<keyword evidence="2" id="KW-1185">Reference proteome</keyword>